<organism evidence="3 4">
    <name type="scientific">Litchfieldella rifensis</name>
    <dbReference type="NCBI Taxonomy" id="762643"/>
    <lineage>
        <taxon>Bacteria</taxon>
        <taxon>Pseudomonadati</taxon>
        <taxon>Pseudomonadota</taxon>
        <taxon>Gammaproteobacteria</taxon>
        <taxon>Oceanospirillales</taxon>
        <taxon>Halomonadaceae</taxon>
        <taxon>Litchfieldella</taxon>
    </lineage>
</organism>
<dbReference type="Pfam" id="PF05163">
    <property type="entry name" value="DinB"/>
    <property type="match status" value="1"/>
</dbReference>
<gene>
    <name evidence="3" type="ORF">ACFOEV_15290</name>
</gene>
<evidence type="ECO:0000256" key="1">
    <source>
        <dbReference type="ARBA" id="ARBA00008635"/>
    </source>
</evidence>
<comment type="caution">
    <text evidence="3">The sequence shown here is derived from an EMBL/GenBank/DDBJ whole genome shotgun (WGS) entry which is preliminary data.</text>
</comment>
<evidence type="ECO:0000313" key="4">
    <source>
        <dbReference type="Proteomes" id="UP001595579"/>
    </source>
</evidence>
<reference evidence="4" key="1">
    <citation type="journal article" date="2019" name="Int. J. Syst. Evol. Microbiol.">
        <title>The Global Catalogue of Microorganisms (GCM) 10K type strain sequencing project: providing services to taxonomists for standard genome sequencing and annotation.</title>
        <authorList>
            <consortium name="The Broad Institute Genomics Platform"/>
            <consortium name="The Broad Institute Genome Sequencing Center for Infectious Disease"/>
            <person name="Wu L."/>
            <person name="Ma J."/>
        </authorList>
    </citation>
    <scope>NUCLEOTIDE SEQUENCE [LARGE SCALE GENOMIC DNA]</scope>
    <source>
        <strain evidence="4">CECT 7698</strain>
    </source>
</reference>
<sequence length="190" mass="21233">MSSIIHMPLSEMEALIEENLQTLSQLRYFVAELSPEPYRQALGDHGRHTLGKHIRHIIDHYDALLGEGTLPATATIDYEHRQRDTSLEQSPSRAAQRLAWIESRLQTLKQREPVHDAIQLVYPAGGSTLDLESSLGRELAFLTSHTIHHMAIIGLLAESLGIGLPEDFGVHPSTLRHWRREAAALSARSA</sequence>
<dbReference type="InterPro" id="IPR007837">
    <property type="entry name" value="DinB"/>
</dbReference>
<keyword evidence="2" id="KW-0479">Metal-binding</keyword>
<dbReference type="EMBL" id="JBHRUG010000029">
    <property type="protein sequence ID" value="MFC3284964.1"/>
    <property type="molecule type" value="Genomic_DNA"/>
</dbReference>
<dbReference type="PANTHER" id="PTHR39473">
    <property type="match status" value="1"/>
</dbReference>
<dbReference type="Proteomes" id="UP001595579">
    <property type="component" value="Unassembled WGS sequence"/>
</dbReference>
<dbReference type="PANTHER" id="PTHR39473:SF1">
    <property type="entry name" value="DINB-LIKE DOMAIN-CONTAINING PROTEIN"/>
    <property type="match status" value="1"/>
</dbReference>
<dbReference type="Gene3D" id="1.20.120.450">
    <property type="entry name" value="dinb family like domain"/>
    <property type="match status" value="1"/>
</dbReference>
<proteinExistence type="inferred from homology"/>
<protein>
    <submittedName>
        <fullName evidence="3">DinB family protein</fullName>
    </submittedName>
</protein>
<dbReference type="RefSeq" id="WP_386775449.1">
    <property type="nucleotide sequence ID" value="NZ_JBHRUG010000029.1"/>
</dbReference>
<name>A0ABV7LR23_9GAMM</name>
<evidence type="ECO:0000256" key="2">
    <source>
        <dbReference type="ARBA" id="ARBA00022723"/>
    </source>
</evidence>
<dbReference type="InterPro" id="IPR034660">
    <property type="entry name" value="DinB/YfiT-like"/>
</dbReference>
<keyword evidence="4" id="KW-1185">Reference proteome</keyword>
<comment type="similarity">
    <text evidence="1">Belongs to the DinB family.</text>
</comment>
<accession>A0ABV7LR23</accession>
<evidence type="ECO:0000313" key="3">
    <source>
        <dbReference type="EMBL" id="MFC3284964.1"/>
    </source>
</evidence>
<dbReference type="SUPFAM" id="SSF109854">
    <property type="entry name" value="DinB/YfiT-like putative metalloenzymes"/>
    <property type="match status" value="1"/>
</dbReference>